<protein>
    <submittedName>
        <fullName evidence="6">WD40-repeat-containing domain</fullName>
    </submittedName>
</protein>
<evidence type="ECO:0000256" key="3">
    <source>
        <dbReference type="PROSITE-ProRule" id="PRU00221"/>
    </source>
</evidence>
<comment type="caution">
    <text evidence="6">The sequence shown here is derived from an EMBL/GenBank/DDBJ whole genome shotgun (WGS) entry which is preliminary data.</text>
</comment>
<evidence type="ECO:0000256" key="5">
    <source>
        <dbReference type="SAM" id="MobiDB-lite"/>
    </source>
</evidence>
<dbReference type="SUPFAM" id="SSF52540">
    <property type="entry name" value="P-loop containing nucleoside triphosphate hydrolases"/>
    <property type="match status" value="1"/>
</dbReference>
<keyword evidence="1 3" id="KW-0853">WD repeat</keyword>
<feature type="compositionally biased region" description="Polar residues" evidence="5">
    <location>
        <begin position="138"/>
        <end position="172"/>
    </location>
</feature>
<feature type="compositionally biased region" description="Polar residues" evidence="5">
    <location>
        <begin position="465"/>
        <end position="479"/>
    </location>
</feature>
<dbReference type="Gene3D" id="1.10.510.10">
    <property type="entry name" value="Transferase(Phosphotransferase) domain 1"/>
    <property type="match status" value="1"/>
</dbReference>
<gene>
    <name evidence="6" type="ORF">PPERSA_02779</name>
</gene>
<dbReference type="OrthoDB" id="10255630at2759"/>
<feature type="repeat" description="WD" evidence="3">
    <location>
        <begin position="1387"/>
        <end position="1428"/>
    </location>
</feature>
<feature type="region of interest" description="Disordered" evidence="5">
    <location>
        <begin position="1"/>
        <end position="172"/>
    </location>
</feature>
<dbReference type="Pfam" id="PF00400">
    <property type="entry name" value="WD40"/>
    <property type="match status" value="10"/>
</dbReference>
<dbReference type="PANTHER" id="PTHR19848">
    <property type="entry name" value="WD40 REPEAT PROTEIN"/>
    <property type="match status" value="1"/>
</dbReference>
<dbReference type="InterPro" id="IPR036322">
    <property type="entry name" value="WD40_repeat_dom_sf"/>
</dbReference>
<dbReference type="InterPro" id="IPR011009">
    <property type="entry name" value="Kinase-like_dom_sf"/>
</dbReference>
<feature type="repeat" description="WD" evidence="3">
    <location>
        <begin position="1471"/>
        <end position="1505"/>
    </location>
</feature>
<feature type="repeat" description="WD" evidence="3">
    <location>
        <begin position="1601"/>
        <end position="1634"/>
    </location>
</feature>
<feature type="repeat" description="WD" evidence="3">
    <location>
        <begin position="1562"/>
        <end position="1600"/>
    </location>
</feature>
<feature type="compositionally biased region" description="Basic and acidic residues" evidence="5">
    <location>
        <begin position="14"/>
        <end position="25"/>
    </location>
</feature>
<feature type="compositionally biased region" description="Basic and acidic residues" evidence="5">
    <location>
        <begin position="513"/>
        <end position="527"/>
    </location>
</feature>
<dbReference type="Gene3D" id="2.130.10.10">
    <property type="entry name" value="YVTN repeat-like/Quinoprotein amine dehydrogenase"/>
    <property type="match status" value="4"/>
</dbReference>
<dbReference type="PANTHER" id="PTHR19848:SF8">
    <property type="entry name" value="F-BOX AND WD REPEAT DOMAIN CONTAINING 7"/>
    <property type="match status" value="1"/>
</dbReference>
<dbReference type="InterPro" id="IPR001646">
    <property type="entry name" value="5peptide_repeat"/>
</dbReference>
<dbReference type="SUPFAM" id="SSF141571">
    <property type="entry name" value="Pentapeptide repeat-like"/>
    <property type="match status" value="1"/>
</dbReference>
<keyword evidence="2" id="KW-0677">Repeat</keyword>
<evidence type="ECO:0000256" key="4">
    <source>
        <dbReference type="SAM" id="Coils"/>
    </source>
</evidence>
<feature type="compositionally biased region" description="Basic residues" evidence="5">
    <location>
        <begin position="67"/>
        <end position="76"/>
    </location>
</feature>
<keyword evidence="7" id="KW-1185">Reference proteome</keyword>
<dbReference type="PROSITE" id="PS50082">
    <property type="entry name" value="WD_REPEATS_2"/>
    <property type="match status" value="8"/>
</dbReference>
<feature type="region of interest" description="Disordered" evidence="5">
    <location>
        <begin position="447"/>
        <end position="527"/>
    </location>
</feature>
<dbReference type="Gene3D" id="2.160.20.80">
    <property type="entry name" value="E3 ubiquitin-protein ligase SopA"/>
    <property type="match status" value="1"/>
</dbReference>
<dbReference type="InParanoid" id="A0A0V0Q9D1"/>
<evidence type="ECO:0000256" key="2">
    <source>
        <dbReference type="ARBA" id="ARBA00022737"/>
    </source>
</evidence>
<feature type="compositionally biased region" description="Basic and acidic residues" evidence="5">
    <location>
        <begin position="243"/>
        <end position="256"/>
    </location>
</feature>
<feature type="compositionally biased region" description="Low complexity" evidence="5">
    <location>
        <begin position="77"/>
        <end position="119"/>
    </location>
</feature>
<feature type="compositionally biased region" description="Polar residues" evidence="5">
    <location>
        <begin position="496"/>
        <end position="512"/>
    </location>
</feature>
<dbReference type="InterPro" id="IPR001680">
    <property type="entry name" value="WD40_rpt"/>
</dbReference>
<evidence type="ECO:0000313" key="7">
    <source>
        <dbReference type="Proteomes" id="UP000054937"/>
    </source>
</evidence>
<evidence type="ECO:0000256" key="1">
    <source>
        <dbReference type="ARBA" id="ARBA00022574"/>
    </source>
</evidence>
<feature type="repeat" description="WD" evidence="3">
    <location>
        <begin position="1804"/>
        <end position="1836"/>
    </location>
</feature>
<dbReference type="InterPro" id="IPR015943">
    <property type="entry name" value="WD40/YVTN_repeat-like_dom_sf"/>
</dbReference>
<keyword evidence="4" id="KW-0175">Coiled coil</keyword>
<feature type="region of interest" description="Disordered" evidence="5">
    <location>
        <begin position="2013"/>
        <end position="2034"/>
    </location>
</feature>
<dbReference type="SUPFAM" id="SSF56112">
    <property type="entry name" value="Protein kinase-like (PK-like)"/>
    <property type="match status" value="1"/>
</dbReference>
<feature type="region of interest" description="Disordered" evidence="5">
    <location>
        <begin position="223"/>
        <end position="256"/>
    </location>
</feature>
<feature type="coiled-coil region" evidence="4">
    <location>
        <begin position="1147"/>
        <end position="1193"/>
    </location>
</feature>
<reference evidence="6 7" key="1">
    <citation type="journal article" date="2015" name="Sci. Rep.">
        <title>Genome of the facultative scuticociliatosis pathogen Pseudocohnilembus persalinus provides insight into its virulence through horizontal gene transfer.</title>
        <authorList>
            <person name="Xiong J."/>
            <person name="Wang G."/>
            <person name="Cheng J."/>
            <person name="Tian M."/>
            <person name="Pan X."/>
            <person name="Warren A."/>
            <person name="Jiang C."/>
            <person name="Yuan D."/>
            <person name="Miao W."/>
        </authorList>
    </citation>
    <scope>NUCLEOTIDE SEQUENCE [LARGE SCALE GENOMIC DNA]</scope>
    <source>
        <strain evidence="6">36N120E</strain>
    </source>
</reference>
<feature type="repeat" description="WD" evidence="3">
    <location>
        <begin position="1890"/>
        <end position="1931"/>
    </location>
</feature>
<name>A0A0V0Q9D1_PSEPJ</name>
<feature type="compositionally biased region" description="Basic and acidic residues" evidence="5">
    <location>
        <begin position="120"/>
        <end position="137"/>
    </location>
</feature>
<dbReference type="PROSITE" id="PS50294">
    <property type="entry name" value="WD_REPEATS_REGION"/>
    <property type="match status" value="5"/>
</dbReference>
<dbReference type="SUPFAM" id="SSF50978">
    <property type="entry name" value="WD40 repeat-like"/>
    <property type="match status" value="2"/>
</dbReference>
<organism evidence="6 7">
    <name type="scientific">Pseudocohnilembus persalinus</name>
    <name type="common">Ciliate</name>
    <dbReference type="NCBI Taxonomy" id="266149"/>
    <lineage>
        <taxon>Eukaryota</taxon>
        <taxon>Sar</taxon>
        <taxon>Alveolata</taxon>
        <taxon>Ciliophora</taxon>
        <taxon>Intramacronucleata</taxon>
        <taxon>Oligohymenophorea</taxon>
        <taxon>Scuticociliatia</taxon>
        <taxon>Philasterida</taxon>
        <taxon>Pseudocohnilembidae</taxon>
        <taxon>Pseudocohnilembus</taxon>
    </lineage>
</organism>
<feature type="repeat" description="WD" evidence="3">
    <location>
        <begin position="1429"/>
        <end position="1470"/>
    </location>
</feature>
<accession>A0A0V0Q9D1</accession>
<dbReference type="Pfam" id="PF00805">
    <property type="entry name" value="Pentapeptide"/>
    <property type="match status" value="1"/>
</dbReference>
<dbReference type="EMBL" id="LDAU01000233">
    <property type="protein sequence ID" value="KRW98631.1"/>
    <property type="molecule type" value="Genomic_DNA"/>
</dbReference>
<feature type="repeat" description="WD" evidence="3">
    <location>
        <begin position="1932"/>
        <end position="1973"/>
    </location>
</feature>
<feature type="compositionally biased region" description="Basic and acidic residues" evidence="5">
    <location>
        <begin position="455"/>
        <end position="464"/>
    </location>
</feature>
<dbReference type="Proteomes" id="UP000054937">
    <property type="component" value="Unassembled WGS sequence"/>
</dbReference>
<proteinExistence type="predicted"/>
<evidence type="ECO:0000313" key="6">
    <source>
        <dbReference type="EMBL" id="KRW98631.1"/>
    </source>
</evidence>
<sequence length="2265" mass="267466">MKSNSKQGIFKSNELQKKQCLKPEQKVGYIDQNNGQANIIKNDELAKQIKKKNSIQNKKNSQERKKSSQKSSKKSSKNNSSSQNSSSRSKSSSSSSQSQSSFNSSSQNDSSSISGSDSENSSKESDVFFSDDMKIQKQGENVKQNKFQLSKNNNYQVSQPNNQGKKIRSNNFSSYSEIDNEIERVDKFESISYNQNQSNLIRSQLEEFVQNQQNFIQKEKDIQIQENQDSQQESDESGNLQKIAKDQNKNKNIEETQKEENFQVKVMKFQINLPRNKRAVYENKGFYEREVIEAQDGQQKIKHYMEIKFLQNEFFFKESRKYEILEEQLFENFKQEDFRKKVAEYSIDLEKEILSYDMGICNLEDFVKMRQKKMIKWKKSELIYVFHQLLSFVVLLNKSDLYHSNIKPSNIIIAEKNGQNFRKKQENLENLSKSRNQMKQSIFQKIESGIQRQRSKNEKEREKQQNNLEEINKSQLKSQENLERNKKIIKTKRNLKGNNKTLSLSKKISNSQKGEKKNKSEDLKNEEQQIDQEFKRIYHEQNEMLKEENKENQLQKTLKLMEKLGLEKSVMVGAEELQKKEELKQRQIDLKLLFSDFSCLSKFEKGMVQNQCTPLYFDSYKRAENRKHRFFSQEERFRAEVYMVTRVFMEVLLGGNLCQNSKVQQELKELFDFQWYLDERVNKGGKSQKKFQTFERLQKFMNVIKNRIYKVFYQKANDFKLMIDFICDVIIPENYQGSSQIIKFLQNEEIFPKNVEETFIQDIDNSVFEIIEEKQKNYDLIGDFQDENLIQQNMQAILSPLDKFFDMKYYVGSQVGQIIEPGQIKNKQKICGIDLVSKCSEFLQQDQQNEVQKQQQEKYQQQQIELQFYYQEIQKQKRFLIILGEEGAGKTCLLEYLGHKFSQRGDIYSLNLALFRSQKELEQKVYKIYLKYQHNVSEKLFFLLDGYDKLTLNYIDFFTENEQLMEFSRNPLNFRVLFQILPFLQEQEEKLIEEYFVGFGEKFSVKQKKLQNNAMKNKYMIKQYIYSEFNIYEQYIIKYVQRQIQSKFDIETIDFFLEQNNYGTIIPLNKQTYAQKIDFMSEIVIACGQEVSLYLYLNQTKVIDAQKIFDKEIKQKFGISIGELYFDEDQQIQKLLECLPIQVCYFKQRFQQKKQRKNSNKNQVKNEQTKQNLEKIEEKEENLEESCLENQEEWYLKGQNQEDDLSQEKYMFIFEKLQQNFLAQAFILDLGFQLDLILENDENFCLDFEKIQASILNRVNFQREQLFLQYLIQYVRFMYPSCDLFGIYLKQVLEIVRKQEEGLERELDLFVSNICTILSILEFQFDGIDFSYAHLSFAQFRYNRFYQCNFYNCNLQHTQFIECQITDCNFNRTVMEYTDFGVKDEIIEAHNNIIHIVRYSPKGKHIASACEDGKIIIWENESKQKFKQLLGHKGGIFSLDFMEKYDILASGGQDMIIILWNYLTGQVVKKLEGHQNWIKCVQFSPDSQRIFSGGMDCCLKSWGIQDIYTNQELQFNKNKDNLFKNQQNKLNFKQRNQFKSNNQDEIMDQNQDSKVISRKLIHENTIIQIKISNNLNYVATCGENKYIKLWNYQDLKLARNIRGHEANVTCIDFSKDNKFLLSGNEKGDIIVFRVLDKMEAERAKIQSNQRDKQDLDWVVFSVGVGAGVGVGVGHQDFIREIRFSGQNNQYFASCDGRGKIILWDFKSQTNFGRNVQESQDNISAIDFSKDGRYIVSSGFDQKIKFHQVFQDFQIKEEIYYDKELHNQKYVCLTFKDKFQIAIGSEEGYVLIFSLVSLKILENSFKAHQKAISCIQYYNDGQNLVTGSVDYSIKIWKQGQKNAFLEISGHQGIVNSIFLSCDERFLLSASEDCSAKVRIWNLMSGKSIKTLGGHVYGINQAIYSDDNKYIATCSKDNTVRLIDVNNNYKAIILNGHSRSVNCAKFSNDNSKILTGSDDRTFKLWRVDNGKQIYSILDSLCGEIFWVQFLNFGQSQFDIFEQENLQKSEEIRQIKKNQEKKEDQSRQIEEKNNDNSQMSEKEGFFMSLGSLNFSSKYQKSKDKKKFEKEAIIYAGKEGGIYIWDQKDWSLIQSMEIQSNRLKNLGEYKKVLGSNQQQQEENNNKNKISKLNCTQISRDNDIIVNIVEENQIQIYKRKGEEERKKDEKIKEELLCEKFEKNGKFENNVNFNENGDNYKFNCEKLKKLEQLSDLYYYDKGFQDVSFFLADNCFEGSLQKIQQVQTIKNKQKITKIDVEKVEGKKVYLYM</sequence>
<dbReference type="SMART" id="SM00320">
    <property type="entry name" value="WD40"/>
    <property type="match status" value="11"/>
</dbReference>
<dbReference type="InterPro" id="IPR027417">
    <property type="entry name" value="P-loop_NTPase"/>
</dbReference>
<dbReference type="CDD" id="cd00200">
    <property type="entry name" value="WD40"/>
    <property type="match status" value="2"/>
</dbReference>